<dbReference type="Proteomes" id="UP001596065">
    <property type="component" value="Unassembled WGS sequence"/>
</dbReference>
<evidence type="ECO:0000256" key="1">
    <source>
        <dbReference type="SAM" id="MobiDB-lite"/>
    </source>
</evidence>
<dbReference type="EMBL" id="JBHSOE010000044">
    <property type="protein sequence ID" value="MFC5658398.1"/>
    <property type="molecule type" value="Genomic_DNA"/>
</dbReference>
<evidence type="ECO:0000313" key="3">
    <source>
        <dbReference type="Proteomes" id="UP001596065"/>
    </source>
</evidence>
<dbReference type="RefSeq" id="WP_344352595.1">
    <property type="nucleotide sequence ID" value="NZ_BAAASM010000065.1"/>
</dbReference>
<proteinExistence type="predicted"/>
<accession>A0ABW0WLM5</accession>
<comment type="caution">
    <text evidence="2">The sequence shown here is derived from an EMBL/GenBank/DDBJ whole genome shotgun (WGS) entry which is preliminary data.</text>
</comment>
<organism evidence="2 3">
    <name type="scientific">Streptomyces nogalater</name>
    <dbReference type="NCBI Taxonomy" id="38314"/>
    <lineage>
        <taxon>Bacteria</taxon>
        <taxon>Bacillati</taxon>
        <taxon>Actinomycetota</taxon>
        <taxon>Actinomycetes</taxon>
        <taxon>Kitasatosporales</taxon>
        <taxon>Streptomycetaceae</taxon>
        <taxon>Streptomyces</taxon>
    </lineage>
</organism>
<evidence type="ECO:0000313" key="2">
    <source>
        <dbReference type="EMBL" id="MFC5658398.1"/>
    </source>
</evidence>
<feature type="region of interest" description="Disordered" evidence="1">
    <location>
        <begin position="119"/>
        <end position="174"/>
    </location>
</feature>
<keyword evidence="3" id="KW-1185">Reference proteome</keyword>
<gene>
    <name evidence="2" type="ORF">ACFP3J_23310</name>
</gene>
<protein>
    <submittedName>
        <fullName evidence="2">Uncharacterized protein</fullName>
    </submittedName>
</protein>
<sequence length="188" mass="19519">MAAALRDAPLALELLRHLTTASGDGRDVLALNSLYRYAVSPRAAAPFPVGQALVELLVGAGGDAVEVFPAVPDDWPDLLVAGLLAPAGTWWTPSAMRAVPAGCGRERATAVRSHCGTVSTVTRRSGPAAPGTPHPTAGPPPARPVPAPRWCTRPRMDARGVQQGDPPTQRSGAFAAHRQMLAWSSAVS</sequence>
<name>A0ABW0WLM5_STRNO</name>
<feature type="compositionally biased region" description="Pro residues" evidence="1">
    <location>
        <begin position="130"/>
        <end position="147"/>
    </location>
</feature>
<reference evidence="3" key="1">
    <citation type="journal article" date="2019" name="Int. J. Syst. Evol. Microbiol.">
        <title>The Global Catalogue of Microorganisms (GCM) 10K type strain sequencing project: providing services to taxonomists for standard genome sequencing and annotation.</title>
        <authorList>
            <consortium name="The Broad Institute Genomics Platform"/>
            <consortium name="The Broad Institute Genome Sequencing Center for Infectious Disease"/>
            <person name="Wu L."/>
            <person name="Ma J."/>
        </authorList>
    </citation>
    <scope>NUCLEOTIDE SEQUENCE [LARGE SCALE GENOMIC DNA]</scope>
    <source>
        <strain evidence="3">KCTC 5701</strain>
    </source>
</reference>